<dbReference type="Gene3D" id="3.30.559.10">
    <property type="entry name" value="Chloramphenicol acetyltransferase-like domain"/>
    <property type="match status" value="2"/>
</dbReference>
<dbReference type="InterPro" id="IPR050317">
    <property type="entry name" value="Plant_Fungal_Acyltransferase"/>
</dbReference>
<accession>A0ABR1YIX5</accession>
<keyword evidence="1 2" id="KW-0808">Transferase</keyword>
<protein>
    <submittedName>
        <fullName evidence="2">Transferase family-domain-containing protein</fullName>
    </submittedName>
</protein>
<gene>
    <name evidence="2" type="ORF">HDK90DRAFT_556777</name>
</gene>
<organism evidence="2 3">
    <name type="scientific">Phyllosticta capitalensis</name>
    <dbReference type="NCBI Taxonomy" id="121624"/>
    <lineage>
        <taxon>Eukaryota</taxon>
        <taxon>Fungi</taxon>
        <taxon>Dikarya</taxon>
        <taxon>Ascomycota</taxon>
        <taxon>Pezizomycotina</taxon>
        <taxon>Dothideomycetes</taxon>
        <taxon>Dothideomycetes incertae sedis</taxon>
        <taxon>Botryosphaeriales</taxon>
        <taxon>Phyllostictaceae</taxon>
        <taxon>Phyllosticta</taxon>
    </lineage>
</organism>
<dbReference type="SUPFAM" id="SSF52777">
    <property type="entry name" value="CoA-dependent acyltransferases"/>
    <property type="match status" value="1"/>
</dbReference>
<sequence length="468" mass="50709">MAASVEKLSPLDVIMPPTYVQANIFFRTNGSDLSAIHQKLQDGLDKLVTKFPWLGGQVHRIEPPQAEKATLEVRWDVENSSAKLFSTGTVPASYEDLAAKGMPLDSVPASFLPSTPPMTALQAGAPVFIATVFDFSDGKGVGLSVCLHHNFVDGAGAGVLLRTWADLVADTSSSFPGPVSAQAPKRVDRISATLNDELEALKAETPEALLARHPEYSLAPPAFPTEFAASTAKLFAIPAAKIEAMRVELVKLSGNEKAPSTGNILSALIWQVVTRARIVRTPSLANQQSKLVTAVNGRARISQEQLCEPTDPYLGNAVLYALGTLDAASDSHHSTEALARVCDAIARSQSTETIDRRHIAEIHSGVDRFPDYRAIFPGWDLFNSRDLTITSWADLRLYEWLNFGSVVGGKPEFVRVPYMEADGVGMLLPRRKALGGSEDVLFEVAILLRRDDLEALKADEAWKGLIQV</sequence>
<evidence type="ECO:0000313" key="2">
    <source>
        <dbReference type="EMBL" id="KAK8230852.1"/>
    </source>
</evidence>
<name>A0ABR1YIX5_9PEZI</name>
<proteinExistence type="predicted"/>
<dbReference type="PANTHER" id="PTHR31642">
    <property type="entry name" value="TRICHOTHECENE 3-O-ACETYLTRANSFERASE"/>
    <property type="match status" value="1"/>
</dbReference>
<evidence type="ECO:0000313" key="3">
    <source>
        <dbReference type="Proteomes" id="UP001492380"/>
    </source>
</evidence>
<dbReference type="Proteomes" id="UP001492380">
    <property type="component" value="Unassembled WGS sequence"/>
</dbReference>
<comment type="caution">
    <text evidence="2">The sequence shown here is derived from an EMBL/GenBank/DDBJ whole genome shotgun (WGS) entry which is preliminary data.</text>
</comment>
<keyword evidence="3" id="KW-1185">Reference proteome</keyword>
<dbReference type="EMBL" id="JBBWRZ010000008">
    <property type="protein sequence ID" value="KAK8230852.1"/>
    <property type="molecule type" value="Genomic_DNA"/>
</dbReference>
<evidence type="ECO:0000256" key="1">
    <source>
        <dbReference type="ARBA" id="ARBA00022679"/>
    </source>
</evidence>
<reference evidence="2 3" key="1">
    <citation type="submission" date="2024-04" db="EMBL/GenBank/DDBJ databases">
        <title>Phyllosticta paracitricarpa is synonymous to the EU quarantine fungus P. citricarpa based on phylogenomic analyses.</title>
        <authorList>
            <consortium name="Lawrence Berkeley National Laboratory"/>
            <person name="Van Ingen-Buijs V.A."/>
            <person name="Van Westerhoven A.C."/>
            <person name="Haridas S."/>
            <person name="Skiadas P."/>
            <person name="Martin F."/>
            <person name="Groenewald J.Z."/>
            <person name="Crous P.W."/>
            <person name="Seidl M.F."/>
        </authorList>
    </citation>
    <scope>NUCLEOTIDE SEQUENCE [LARGE SCALE GENOMIC DNA]</scope>
    <source>
        <strain evidence="2 3">CBS 123374</strain>
    </source>
</reference>
<dbReference type="InterPro" id="IPR023213">
    <property type="entry name" value="CAT-like_dom_sf"/>
</dbReference>
<dbReference type="GO" id="GO:0016740">
    <property type="term" value="F:transferase activity"/>
    <property type="evidence" value="ECO:0007669"/>
    <property type="project" value="UniProtKB-KW"/>
</dbReference>
<dbReference type="Pfam" id="PF02458">
    <property type="entry name" value="Transferase"/>
    <property type="match status" value="1"/>
</dbReference>
<dbReference type="PANTHER" id="PTHR31642:SF310">
    <property type="entry name" value="FATTY ALCOHOL:CAFFEOYL-COA ACYLTRANSFERASE"/>
    <property type="match status" value="1"/>
</dbReference>